<dbReference type="Gene3D" id="3.30.565.60">
    <property type="match status" value="1"/>
</dbReference>
<dbReference type="InterPro" id="IPR038461">
    <property type="entry name" value="Schlafen_AlbA_2_dom_sf"/>
</dbReference>
<dbReference type="AlphaFoldDB" id="A0A0W0Z887"/>
<evidence type="ECO:0000259" key="1">
    <source>
        <dbReference type="Pfam" id="PF04326"/>
    </source>
</evidence>
<dbReference type="PANTHER" id="PTHR30595:SF6">
    <property type="entry name" value="SCHLAFEN ALBA-2 DOMAIN-CONTAINING PROTEIN"/>
    <property type="match status" value="1"/>
</dbReference>
<sequence length="556" mass="64114">MTQQSNLELLLQQLIHEWENELVEFKQVDESYPTSKIGQYFSALSNEANLHNHEKAWLIFGIDNTTRTVVGCNYRRDKEHLQSLKYQIAQGTEPSITFRDMHELHTEKGRVLLLEIPAAPLGMPIAWNGHYYARAGESLTHLGLDKLDRIRQQVGSSDWTAQIVPAATIKNLDPAALKKSREAFAHKYANRFELNEVLGWSDEVFLDRAKLTIDGQITRAALLLVGSPESTHYLSPYPAQLTWKLVGEERAYEHFSPPFLLTTSLLYNKIRNVQLRILPANELVAIELAKYDQKIVLEALHNCIAHQDYSLHGRIIVTEYLDRLTLENLGGFYEGKPDDYVSGHKTPRKYRNPFLVQAMTELGMIDTMGYGIHEMYTGQARRYFPLPDYDLKESHVVKMTIYGHIVDLAYTRMLIQKTDLTFDEIIALDRVQKHLQLPDEMIKHLRKEKLIEGRKPNFHVSAFVADATATQTDYIHTRAQDNAYYQKLIIDYLKNFNSASRKEIDKLLWTKLSDALDKTQKLKKIDNLLTHLRNKGEIMNIGSRKSPTWQLQGIKK</sequence>
<evidence type="ECO:0000313" key="3">
    <source>
        <dbReference type="Proteomes" id="UP000054600"/>
    </source>
</evidence>
<dbReference type="OrthoDB" id="9805115at2"/>
<evidence type="ECO:0000313" key="2">
    <source>
        <dbReference type="EMBL" id="KTD65151.1"/>
    </source>
</evidence>
<dbReference type="Pfam" id="PF13749">
    <property type="entry name" value="HATPase_c_4"/>
    <property type="match status" value="1"/>
</dbReference>
<dbReference type="PANTHER" id="PTHR30595">
    <property type="entry name" value="GLPR-RELATED TRANSCRIPTIONAL REPRESSOR"/>
    <property type="match status" value="1"/>
</dbReference>
<dbReference type="RefSeq" id="WP_018578533.1">
    <property type="nucleotide sequence ID" value="NZ_KB892435.1"/>
</dbReference>
<dbReference type="EMBL" id="LNYW01000016">
    <property type="protein sequence ID" value="KTD65151.1"/>
    <property type="molecule type" value="Genomic_DNA"/>
</dbReference>
<dbReference type="PATRIC" id="fig|1122169.6.peg.593"/>
<gene>
    <name evidence="2" type="ORF">Lsha_0520</name>
</gene>
<dbReference type="InterPro" id="IPR007421">
    <property type="entry name" value="Schlafen_AlbA_2_dom"/>
</dbReference>
<protein>
    <submittedName>
        <fullName evidence="2">Divergent AAA domain protein</fullName>
    </submittedName>
</protein>
<proteinExistence type="predicted"/>
<dbReference type="eggNOG" id="COG2865">
    <property type="taxonomic scope" value="Bacteria"/>
</dbReference>
<organism evidence="2 3">
    <name type="scientific">Legionella shakespearei DSM 23087</name>
    <dbReference type="NCBI Taxonomy" id="1122169"/>
    <lineage>
        <taxon>Bacteria</taxon>
        <taxon>Pseudomonadati</taxon>
        <taxon>Pseudomonadota</taxon>
        <taxon>Gammaproteobacteria</taxon>
        <taxon>Legionellales</taxon>
        <taxon>Legionellaceae</taxon>
        <taxon>Legionella</taxon>
    </lineage>
</organism>
<dbReference type="Pfam" id="PF04326">
    <property type="entry name" value="SLFN_AlbA_2"/>
    <property type="match status" value="1"/>
</dbReference>
<name>A0A0W0Z887_9GAMM</name>
<dbReference type="Gene3D" id="3.30.950.30">
    <property type="entry name" value="Schlafen, AAA domain"/>
    <property type="match status" value="1"/>
</dbReference>
<comment type="caution">
    <text evidence="2">The sequence shown here is derived from an EMBL/GenBank/DDBJ whole genome shotgun (WGS) entry which is preliminary data.</text>
</comment>
<keyword evidence="3" id="KW-1185">Reference proteome</keyword>
<feature type="domain" description="Schlafen AlbA-2" evidence="1">
    <location>
        <begin position="19"/>
        <end position="141"/>
    </location>
</feature>
<accession>A0A0W0Z887</accession>
<dbReference type="Proteomes" id="UP000054600">
    <property type="component" value="Unassembled WGS sequence"/>
</dbReference>
<reference evidence="2 3" key="1">
    <citation type="submission" date="2015-11" db="EMBL/GenBank/DDBJ databases">
        <title>Genomic analysis of 38 Legionella species identifies large and diverse effector repertoires.</title>
        <authorList>
            <person name="Burstein D."/>
            <person name="Amaro F."/>
            <person name="Zusman T."/>
            <person name="Lifshitz Z."/>
            <person name="Cohen O."/>
            <person name="Gilbert J.A."/>
            <person name="Pupko T."/>
            <person name="Shuman H.A."/>
            <person name="Segal G."/>
        </authorList>
    </citation>
    <scope>NUCLEOTIDE SEQUENCE [LARGE SCALE GENOMIC DNA]</scope>
    <source>
        <strain evidence="2 3">ATCC 49655</strain>
    </source>
</reference>
<dbReference type="STRING" id="1122169.Lsha_0520"/>
<dbReference type="InterPro" id="IPR038475">
    <property type="entry name" value="RecG_C_sf"/>
</dbReference>